<reference evidence="2 3" key="1">
    <citation type="submission" date="2018-11" db="EMBL/GenBank/DDBJ databases">
        <title>Sequencing the genomes of 1000 actinobacteria strains.</title>
        <authorList>
            <person name="Klenk H.-P."/>
        </authorList>
    </citation>
    <scope>NUCLEOTIDE SEQUENCE [LARGE SCALE GENOMIC DNA]</scope>
    <source>
        <strain evidence="2 3">DSM 44254</strain>
    </source>
</reference>
<dbReference type="Proteomes" id="UP000272400">
    <property type="component" value="Unassembled WGS sequence"/>
</dbReference>
<evidence type="ECO:0000313" key="3">
    <source>
        <dbReference type="Proteomes" id="UP000272400"/>
    </source>
</evidence>
<dbReference type="SUPFAM" id="SSF53448">
    <property type="entry name" value="Nucleotide-diphospho-sugar transferases"/>
    <property type="match status" value="1"/>
</dbReference>
<dbReference type="Gene3D" id="3.90.550.10">
    <property type="entry name" value="Spore Coat Polysaccharide Biosynthesis Protein SpsA, Chain A"/>
    <property type="match status" value="1"/>
</dbReference>
<dbReference type="InterPro" id="IPR050834">
    <property type="entry name" value="Glycosyltransf_2"/>
</dbReference>
<comment type="caution">
    <text evidence="2">The sequence shown here is derived from an EMBL/GenBank/DDBJ whole genome shotgun (WGS) entry which is preliminary data.</text>
</comment>
<dbReference type="PANTHER" id="PTHR43685:SF2">
    <property type="entry name" value="GLYCOSYLTRANSFERASE 2-LIKE DOMAIN-CONTAINING PROTEIN"/>
    <property type="match status" value="1"/>
</dbReference>
<dbReference type="EMBL" id="RJKE01000001">
    <property type="protein sequence ID" value="ROO83273.1"/>
    <property type="molecule type" value="Genomic_DNA"/>
</dbReference>
<protein>
    <submittedName>
        <fullName evidence="2">Glycosyl transferase family 2</fullName>
    </submittedName>
</protein>
<dbReference type="PANTHER" id="PTHR43685">
    <property type="entry name" value="GLYCOSYLTRANSFERASE"/>
    <property type="match status" value="1"/>
</dbReference>
<dbReference type="GO" id="GO:0016740">
    <property type="term" value="F:transferase activity"/>
    <property type="evidence" value="ECO:0007669"/>
    <property type="project" value="UniProtKB-KW"/>
</dbReference>
<dbReference type="AlphaFoldDB" id="A0A3N1CPR8"/>
<dbReference type="InterPro" id="IPR029044">
    <property type="entry name" value="Nucleotide-diphossugar_trans"/>
</dbReference>
<keyword evidence="3" id="KW-1185">Reference proteome</keyword>
<accession>A0A3N1CPR8</accession>
<dbReference type="CDD" id="cd00761">
    <property type="entry name" value="Glyco_tranf_GTA_type"/>
    <property type="match status" value="1"/>
</dbReference>
<keyword evidence="2" id="KW-0808">Transferase</keyword>
<dbReference type="RefSeq" id="WP_170201277.1">
    <property type="nucleotide sequence ID" value="NZ_RJKE01000001.1"/>
</dbReference>
<gene>
    <name evidence="2" type="ORF">EDD29_0768</name>
</gene>
<name>A0A3N1CPR8_9ACTN</name>
<dbReference type="Pfam" id="PF00535">
    <property type="entry name" value="Glycos_transf_2"/>
    <property type="match status" value="1"/>
</dbReference>
<feature type="domain" description="Glycosyltransferase 2-like" evidence="1">
    <location>
        <begin position="17"/>
        <end position="169"/>
    </location>
</feature>
<organism evidence="2 3">
    <name type="scientific">Actinocorallia herbida</name>
    <dbReference type="NCBI Taxonomy" id="58109"/>
    <lineage>
        <taxon>Bacteria</taxon>
        <taxon>Bacillati</taxon>
        <taxon>Actinomycetota</taxon>
        <taxon>Actinomycetes</taxon>
        <taxon>Streptosporangiales</taxon>
        <taxon>Thermomonosporaceae</taxon>
        <taxon>Actinocorallia</taxon>
    </lineage>
</organism>
<evidence type="ECO:0000259" key="1">
    <source>
        <dbReference type="Pfam" id="PF00535"/>
    </source>
</evidence>
<dbReference type="InterPro" id="IPR001173">
    <property type="entry name" value="Glyco_trans_2-like"/>
</dbReference>
<proteinExistence type="predicted"/>
<evidence type="ECO:0000313" key="2">
    <source>
        <dbReference type="EMBL" id="ROO83273.1"/>
    </source>
</evidence>
<sequence length="308" mass="33026">MTAPPPQTATASPSVGIVIPTLDRPLLLRETLDSVLGQDYPGVVKAVVVYDRSEPDTSLASDDPLRPVRVLANSRTPGAAGARNTGVLVAETDFVGFCDDTDLFLPGKIAAQVAVLAAEPETEVVCCGLRLFGRTIEDTERGIPRPRVTRQDLLGGHNPNLHPSALLVRGSAGLLFDEDIPGSYGEDYEFVLRAAGRAPIRQIPFVGLGLRWHEGSYFSVLNNAPLISEAAQWMLDKHEFPCGGYAHWAGKVAFAEAVSERRSSALKWIGRTMAARPLDPRALLALAVTAGVPAAFIMKNLDRIGRGV</sequence>